<comment type="catalytic activity">
    <reaction evidence="4">
        <text>an N-acyl-L-alpha-aminoacyl-tRNA + H2O = an N-acyl-L-amino acid + a tRNA + H(+)</text>
        <dbReference type="Rhea" id="RHEA:54448"/>
        <dbReference type="Rhea" id="RHEA-COMP:10123"/>
        <dbReference type="Rhea" id="RHEA-COMP:13883"/>
        <dbReference type="ChEBI" id="CHEBI:15377"/>
        <dbReference type="ChEBI" id="CHEBI:15378"/>
        <dbReference type="ChEBI" id="CHEBI:59874"/>
        <dbReference type="ChEBI" id="CHEBI:78442"/>
        <dbReference type="ChEBI" id="CHEBI:138191"/>
        <dbReference type="EC" id="3.1.1.29"/>
    </reaction>
</comment>
<evidence type="ECO:0000256" key="2">
    <source>
        <dbReference type="ARBA" id="ARBA00022801"/>
    </source>
</evidence>
<keyword evidence="2 5" id="KW-0378">Hydrolase</keyword>
<dbReference type="PANTHER" id="PTHR12649">
    <property type="entry name" value="PEPTIDYL-TRNA HYDROLASE 2"/>
    <property type="match status" value="1"/>
</dbReference>
<dbReference type="RefSeq" id="XP_004183997.1">
    <property type="nucleotide sequence ID" value="XM_004183949.1"/>
</dbReference>
<comment type="similarity">
    <text evidence="3">Belongs to the PTH2 family.</text>
</comment>
<sequence length="147" mass="16643">MEETRTPQTAVQTIATMETMKSPDAEKKQEDTKMVFCVRNDLKMGKGKIAAQCGHATVECTLISLEKQPELFRYWHEHDQTKVALRVESLEELEMLEKEAKKHNLVCAKIIDLGRTQIKPNTVTVLGIGPDTVSKINEVTQHLKLLN</sequence>
<evidence type="ECO:0000313" key="5">
    <source>
        <dbReference type="EMBL" id="ELP84651.1"/>
    </source>
</evidence>
<dbReference type="SUPFAM" id="SSF102462">
    <property type="entry name" value="Peptidyl-tRNA hydrolase II"/>
    <property type="match status" value="1"/>
</dbReference>
<evidence type="ECO:0000256" key="1">
    <source>
        <dbReference type="ARBA" id="ARBA00013260"/>
    </source>
</evidence>
<evidence type="ECO:0000256" key="4">
    <source>
        <dbReference type="ARBA" id="ARBA00048707"/>
    </source>
</evidence>
<dbReference type="Pfam" id="PF01981">
    <property type="entry name" value="PTH2"/>
    <property type="match status" value="1"/>
</dbReference>
<dbReference type="NCBIfam" id="TIGR00283">
    <property type="entry name" value="arch_pth2"/>
    <property type="match status" value="1"/>
</dbReference>
<accession>A0A0A1TW12</accession>
<dbReference type="VEuPathDB" id="AmoebaDB:EIN_173160"/>
<dbReference type="EC" id="3.1.1.29" evidence="1"/>
<dbReference type="InterPro" id="IPR002833">
    <property type="entry name" value="PTH2"/>
</dbReference>
<dbReference type="Gene3D" id="3.40.1490.10">
    <property type="entry name" value="Bit1"/>
    <property type="match status" value="1"/>
</dbReference>
<dbReference type="CDD" id="cd02430">
    <property type="entry name" value="PTH2"/>
    <property type="match status" value="1"/>
</dbReference>
<dbReference type="FunFam" id="3.40.1490.10:FF:000001">
    <property type="entry name" value="Peptidyl-tRNA hydrolase 2"/>
    <property type="match status" value="1"/>
</dbReference>
<dbReference type="OrthoDB" id="1733656at2759"/>
<dbReference type="Proteomes" id="UP000014680">
    <property type="component" value="Unassembled WGS sequence"/>
</dbReference>
<organism evidence="5 6">
    <name type="scientific">Entamoeba invadens IP1</name>
    <dbReference type="NCBI Taxonomy" id="370355"/>
    <lineage>
        <taxon>Eukaryota</taxon>
        <taxon>Amoebozoa</taxon>
        <taxon>Evosea</taxon>
        <taxon>Archamoebae</taxon>
        <taxon>Mastigamoebida</taxon>
        <taxon>Entamoebidae</taxon>
        <taxon>Entamoeba</taxon>
    </lineage>
</organism>
<gene>
    <name evidence="5" type="ORF">EIN_173160</name>
</gene>
<dbReference type="GeneID" id="14883666"/>
<dbReference type="OMA" id="CRQTLNN"/>
<evidence type="ECO:0000256" key="3">
    <source>
        <dbReference type="ARBA" id="ARBA00038050"/>
    </source>
</evidence>
<dbReference type="InterPro" id="IPR023476">
    <property type="entry name" value="Pep_tRNA_hydro_II_dom_sf"/>
</dbReference>
<reference evidence="5 6" key="1">
    <citation type="submission" date="2012-10" db="EMBL/GenBank/DDBJ databases">
        <authorList>
            <person name="Zafar N."/>
            <person name="Inman J."/>
            <person name="Hall N."/>
            <person name="Lorenzi H."/>
            <person name="Caler E."/>
        </authorList>
    </citation>
    <scope>NUCLEOTIDE SEQUENCE [LARGE SCALE GENOMIC DNA]</scope>
    <source>
        <strain evidence="5 6">IP1</strain>
    </source>
</reference>
<dbReference type="GO" id="GO:0005829">
    <property type="term" value="C:cytosol"/>
    <property type="evidence" value="ECO:0007669"/>
    <property type="project" value="TreeGrafter"/>
</dbReference>
<proteinExistence type="inferred from homology"/>
<dbReference type="EMBL" id="KB207112">
    <property type="protein sequence ID" value="ELP84651.1"/>
    <property type="molecule type" value="Genomic_DNA"/>
</dbReference>
<dbReference type="NCBIfam" id="NF003314">
    <property type="entry name" value="PRK04322.1"/>
    <property type="match status" value="1"/>
</dbReference>
<dbReference type="GO" id="GO:0004045">
    <property type="term" value="F:peptidyl-tRNA hydrolase activity"/>
    <property type="evidence" value="ECO:0007669"/>
    <property type="project" value="UniProtKB-EC"/>
</dbReference>
<dbReference type="KEGG" id="eiv:EIN_173160"/>
<protein>
    <recommendedName>
        <fullName evidence="1">peptidyl-tRNA hydrolase</fullName>
        <ecNumber evidence="1">3.1.1.29</ecNumber>
    </recommendedName>
</protein>
<name>A0A0A1TW12_ENTIV</name>
<evidence type="ECO:0000313" key="6">
    <source>
        <dbReference type="Proteomes" id="UP000014680"/>
    </source>
</evidence>
<dbReference type="PANTHER" id="PTHR12649:SF11">
    <property type="entry name" value="PEPTIDYL-TRNA HYDROLASE 2, MITOCHONDRIAL"/>
    <property type="match status" value="1"/>
</dbReference>
<keyword evidence="6" id="KW-1185">Reference proteome</keyword>
<dbReference type="AlphaFoldDB" id="A0A0A1TW12"/>